<dbReference type="PANTHER" id="PTHR33498:SF1">
    <property type="entry name" value="TRANSPOSASE FOR INSERTION SEQUENCE ELEMENT IS1557"/>
    <property type="match status" value="1"/>
</dbReference>
<evidence type="ECO:0000313" key="4">
    <source>
        <dbReference type="EMBL" id="TOZ04510.1"/>
    </source>
</evidence>
<proteinExistence type="predicted"/>
<feature type="domain" description="Transposase IS204/IS1001/IS1096/IS1165 zinc-finger" evidence="3">
    <location>
        <begin position="45"/>
        <end position="89"/>
    </location>
</feature>
<evidence type="ECO:0000259" key="2">
    <source>
        <dbReference type="Pfam" id="PF13542"/>
    </source>
</evidence>
<organism evidence="4 5">
    <name type="scientific">Levilactobacillus brevis</name>
    <name type="common">Lactobacillus brevis</name>
    <dbReference type="NCBI Taxonomy" id="1580"/>
    <lineage>
        <taxon>Bacteria</taxon>
        <taxon>Bacillati</taxon>
        <taxon>Bacillota</taxon>
        <taxon>Bacilli</taxon>
        <taxon>Lactobacillales</taxon>
        <taxon>Lactobacillaceae</taxon>
        <taxon>Levilactobacillus</taxon>
    </lineage>
</organism>
<sequence>MNSMSQDQSTRLLLQIKDKNITHLRVSDTKRDALRVYGTLSYKLNVCPYCAQRQVVCNDHKTAYVRLPNVSERTVILILRKQRFRCKVCGKTSIAQTPVVRRQHQISENTRHAIDKSLIEDRTMKSIADQYNVSTNFVSRRILALGKQTMPAYDGLPQTLCIDEFRSTSNQMSFITIDGQKHDIITILPGRQTNEIKQFFLNHYSLKNREQVTQVVMDLNAQYQTVIRYLFPNAKLIVDNFHLVQMTLRALNQTRVQLMKRYHPDTPEYRVLKPYWRLYLMNYGALEKSQPQWFSHLRNRLTQEQLIWSGLNLSREFENTYFTAHKLVEAFRNRDYAAFTSTLDEVENVSPQLFTTIKTFIKNRKLIQNMTNSTLSNGPIEGVNRKIKQIKRTAYGYRNWKKFVFRIQIEFKIRVKKRNPVRK</sequence>
<dbReference type="InterPro" id="IPR032877">
    <property type="entry name" value="Transposase_HTH"/>
</dbReference>
<dbReference type="Pfam" id="PF14690">
    <property type="entry name" value="Zn_ribbon_ISL3"/>
    <property type="match status" value="1"/>
</dbReference>
<dbReference type="Pfam" id="PF01610">
    <property type="entry name" value="DDE_Tnp_ISL3"/>
    <property type="match status" value="1"/>
</dbReference>
<comment type="caution">
    <text evidence="4">The sequence shown here is derived from an EMBL/GenBank/DDBJ whole genome shotgun (WGS) entry which is preliminary data.</text>
</comment>
<evidence type="ECO:0000259" key="1">
    <source>
        <dbReference type="Pfam" id="PF01610"/>
    </source>
</evidence>
<dbReference type="NCBIfam" id="NF033550">
    <property type="entry name" value="transpos_ISL3"/>
    <property type="match status" value="1"/>
</dbReference>
<feature type="domain" description="Transposase IS204/IS1001/IS1096/IS1165 helix-turn-helix" evidence="2">
    <location>
        <begin position="96"/>
        <end position="143"/>
    </location>
</feature>
<evidence type="ECO:0000259" key="3">
    <source>
        <dbReference type="Pfam" id="PF14690"/>
    </source>
</evidence>
<dbReference type="InterPro" id="IPR002560">
    <property type="entry name" value="Transposase_DDE"/>
</dbReference>
<reference evidence="4" key="1">
    <citation type="submission" date="2018-05" db="EMBL/GenBank/DDBJ databases">
        <title>Genome Comparison of Lactic Acid Bacteria Isolated from non-Wheat Sourdough.</title>
        <authorList>
            <person name="Rice T."/>
            <person name="Axel C."/>
            <person name="Lynch K.M."/>
            <person name="Benz C."/>
            <person name="Arendt E.K."/>
            <person name="Coffey A."/>
        </authorList>
    </citation>
    <scope>NUCLEOTIDE SEQUENCE</scope>
    <source>
        <strain evidence="4">TR055</strain>
    </source>
</reference>
<dbReference type="PANTHER" id="PTHR33498">
    <property type="entry name" value="TRANSPOSASE FOR INSERTION SEQUENCE ELEMENT IS1557"/>
    <property type="match status" value="1"/>
</dbReference>
<gene>
    <name evidence="4" type="ORF">DIS17_06010</name>
</gene>
<dbReference type="InterPro" id="IPR047951">
    <property type="entry name" value="Transpos_ISL3"/>
</dbReference>
<dbReference type="EMBL" id="QFDK01000005">
    <property type="protein sequence ID" value="TOZ04510.1"/>
    <property type="molecule type" value="Genomic_DNA"/>
</dbReference>
<dbReference type="Pfam" id="PF13542">
    <property type="entry name" value="HTH_Tnp_ISL3"/>
    <property type="match status" value="1"/>
</dbReference>
<accession>A0AAJ5FKP4</accession>
<name>A0AAJ5FKP4_LEVBR</name>
<protein>
    <submittedName>
        <fullName evidence="4">ISL3 family transposase</fullName>
    </submittedName>
</protein>
<feature type="domain" description="Transposase IS204/IS1001/IS1096/IS1165 DDE" evidence="1">
    <location>
        <begin position="160"/>
        <end position="407"/>
    </location>
</feature>
<dbReference type="AlphaFoldDB" id="A0AAJ5FKP4"/>
<dbReference type="Proteomes" id="UP000785759">
    <property type="component" value="Unassembled WGS sequence"/>
</dbReference>
<evidence type="ECO:0000313" key="5">
    <source>
        <dbReference type="Proteomes" id="UP000785759"/>
    </source>
</evidence>
<dbReference type="InterPro" id="IPR029261">
    <property type="entry name" value="Transposase_Znf"/>
</dbReference>